<dbReference type="AlphaFoldDB" id="A0AAV7UX38"/>
<evidence type="ECO:0000313" key="2">
    <source>
        <dbReference type="Proteomes" id="UP001066276"/>
    </source>
</evidence>
<protein>
    <submittedName>
        <fullName evidence="1">Uncharacterized protein</fullName>
    </submittedName>
</protein>
<reference evidence="1" key="1">
    <citation type="journal article" date="2022" name="bioRxiv">
        <title>Sequencing and chromosome-scale assembly of the giantPleurodeles waltlgenome.</title>
        <authorList>
            <person name="Brown T."/>
            <person name="Elewa A."/>
            <person name="Iarovenko S."/>
            <person name="Subramanian E."/>
            <person name="Araus A.J."/>
            <person name="Petzold A."/>
            <person name="Susuki M."/>
            <person name="Suzuki K.-i.T."/>
            <person name="Hayashi T."/>
            <person name="Toyoda A."/>
            <person name="Oliveira C."/>
            <person name="Osipova E."/>
            <person name="Leigh N.D."/>
            <person name="Simon A."/>
            <person name="Yun M.H."/>
        </authorList>
    </citation>
    <scope>NUCLEOTIDE SEQUENCE</scope>
    <source>
        <strain evidence="1">20211129_DDA</strain>
        <tissue evidence="1">Liver</tissue>
    </source>
</reference>
<sequence length="204" mass="22920">MLDRCLRGGKDNKSSEKNEECSKVCFNGIRKGDWVKVKINMGMWKKFRGPFKAKEVHRFFVILENGEKWNLRRVAKFGGASSVQMDEDQHSADEHSSKVADGCSSYMLMDDDDLIHSDVDGGGKKGGDCSVGEGENVGQRLLRRTQRTHRTPFYMKDYGKDVLYWVLLERNVECECGVCVPFPVLTVTELAGEVEAAGCCTRGH</sequence>
<accession>A0AAV7UX38</accession>
<dbReference type="Proteomes" id="UP001066276">
    <property type="component" value="Chromosome 2_2"/>
</dbReference>
<proteinExistence type="predicted"/>
<gene>
    <name evidence="1" type="ORF">NDU88_002377</name>
</gene>
<comment type="caution">
    <text evidence="1">The sequence shown here is derived from an EMBL/GenBank/DDBJ whole genome shotgun (WGS) entry which is preliminary data.</text>
</comment>
<evidence type="ECO:0000313" key="1">
    <source>
        <dbReference type="EMBL" id="KAJ1193071.1"/>
    </source>
</evidence>
<organism evidence="1 2">
    <name type="scientific">Pleurodeles waltl</name>
    <name type="common">Iberian ribbed newt</name>
    <dbReference type="NCBI Taxonomy" id="8319"/>
    <lineage>
        <taxon>Eukaryota</taxon>
        <taxon>Metazoa</taxon>
        <taxon>Chordata</taxon>
        <taxon>Craniata</taxon>
        <taxon>Vertebrata</taxon>
        <taxon>Euteleostomi</taxon>
        <taxon>Amphibia</taxon>
        <taxon>Batrachia</taxon>
        <taxon>Caudata</taxon>
        <taxon>Salamandroidea</taxon>
        <taxon>Salamandridae</taxon>
        <taxon>Pleurodelinae</taxon>
        <taxon>Pleurodeles</taxon>
    </lineage>
</organism>
<name>A0AAV7UX38_PLEWA</name>
<keyword evidence="2" id="KW-1185">Reference proteome</keyword>
<dbReference type="EMBL" id="JANPWB010000004">
    <property type="protein sequence ID" value="KAJ1193071.1"/>
    <property type="molecule type" value="Genomic_DNA"/>
</dbReference>